<dbReference type="ESTHER" id="latch-m3xk80">
    <property type="family name" value="FSH1"/>
</dbReference>
<dbReference type="RefSeq" id="XP_006007486.1">
    <property type="nucleotide sequence ID" value="XM_006007424.3"/>
</dbReference>
<evidence type="ECO:0000256" key="2">
    <source>
        <dbReference type="ARBA" id="ARBA00021974"/>
    </source>
</evidence>
<evidence type="ECO:0000256" key="5">
    <source>
        <dbReference type="ARBA" id="ARBA00039155"/>
    </source>
</evidence>
<reference evidence="10" key="3">
    <citation type="submission" date="2025-09" db="UniProtKB">
        <authorList>
            <consortium name="Ensembl"/>
        </authorList>
    </citation>
    <scope>IDENTIFICATION</scope>
</reference>
<reference evidence="11" key="1">
    <citation type="submission" date="2011-08" db="EMBL/GenBank/DDBJ databases">
        <title>The draft genome of Latimeria chalumnae.</title>
        <authorList>
            <person name="Di Palma F."/>
            <person name="Alfoldi J."/>
            <person name="Johnson J."/>
            <person name="Berlin A."/>
            <person name="Gnerre S."/>
            <person name="Jaffe D."/>
            <person name="MacCallum I."/>
            <person name="Young S."/>
            <person name="Walker B.J."/>
            <person name="Lander E."/>
            <person name="Lindblad-Toh K."/>
        </authorList>
    </citation>
    <scope>NUCLEOTIDE SEQUENCE [LARGE SCALE GENOMIC DNA]</scope>
    <source>
        <strain evidence="11">Wild caught</strain>
    </source>
</reference>
<gene>
    <name evidence="10" type="primary">OVCA2</name>
</gene>
<evidence type="ECO:0000313" key="11">
    <source>
        <dbReference type="Proteomes" id="UP000008672"/>
    </source>
</evidence>
<organism evidence="10 11">
    <name type="scientific">Latimeria chalumnae</name>
    <name type="common">Coelacanth</name>
    <dbReference type="NCBI Taxonomy" id="7897"/>
    <lineage>
        <taxon>Eukaryota</taxon>
        <taxon>Metazoa</taxon>
        <taxon>Chordata</taxon>
        <taxon>Craniata</taxon>
        <taxon>Vertebrata</taxon>
        <taxon>Euteleostomi</taxon>
        <taxon>Coelacanthiformes</taxon>
        <taxon>Coelacanthidae</taxon>
        <taxon>Latimeria</taxon>
    </lineage>
</organism>
<keyword evidence="3" id="KW-0719">Serine esterase</keyword>
<dbReference type="FunCoup" id="H3AM14">
    <property type="interactions" value="1279"/>
</dbReference>
<dbReference type="GeneTree" id="ENSGT00390000003541"/>
<dbReference type="Proteomes" id="UP000008672">
    <property type="component" value="Unassembled WGS sequence"/>
</dbReference>
<dbReference type="FunFam" id="3.40.50.1820:FF:000073">
    <property type="entry name" value="esterase OVCA2 isoform X6"/>
    <property type="match status" value="1"/>
</dbReference>
<evidence type="ECO:0000313" key="10">
    <source>
        <dbReference type="Ensembl" id="ENSLACP00000010685.1"/>
    </source>
</evidence>
<evidence type="ECO:0000256" key="7">
    <source>
        <dbReference type="ARBA" id="ARBA00093420"/>
    </source>
</evidence>
<evidence type="ECO:0000256" key="1">
    <source>
        <dbReference type="ARBA" id="ARBA00005863"/>
    </source>
</evidence>
<dbReference type="GeneID" id="102361466"/>
<dbReference type="EMBL" id="AFYH01182828">
    <property type="status" value="NOT_ANNOTATED_CDS"/>
    <property type="molecule type" value="Genomic_DNA"/>
</dbReference>
<dbReference type="GO" id="GO:0005634">
    <property type="term" value="C:nucleus"/>
    <property type="evidence" value="ECO:0007669"/>
    <property type="project" value="TreeGrafter"/>
</dbReference>
<keyword evidence="11" id="KW-1185">Reference proteome</keyword>
<reference evidence="10" key="2">
    <citation type="submission" date="2025-08" db="UniProtKB">
        <authorList>
            <consortium name="Ensembl"/>
        </authorList>
    </citation>
    <scope>IDENTIFICATION</scope>
</reference>
<dbReference type="AlphaFoldDB" id="H3AM14"/>
<sequence length="264" mass="29240">MVGTLLWRTRCLREGFEGETPKLKEEISSRKMAPGLLRLLCIHGYRQNETTFRERTGSLRKILKKHAELVYITAPLQVTPPPGALPGDTDPGGAVHVGDPNGQMADPRGWWFSDPERESFNALEQTKSCKGLEESLETVAKALADQGPFNGILGFSQGSALVAIICALKQQGDLRFQFDFAILIAGFKSQSSSHESYYRDPITIPTLHIFGETDRVIPGEMSRDLTSCFTDPLVLTHQGGHFVPTSAPQKKVYCEFLGTFLKKE</sequence>
<evidence type="ECO:0000256" key="6">
    <source>
        <dbReference type="ARBA" id="ARBA00051142"/>
    </source>
</evidence>
<name>H3AM14_LATCH</name>
<dbReference type="EC" id="3.1.1.1" evidence="5"/>
<dbReference type="GO" id="GO:0032526">
    <property type="term" value="P:response to retinoic acid"/>
    <property type="evidence" value="ECO:0007669"/>
    <property type="project" value="TreeGrafter"/>
</dbReference>
<dbReference type="CTD" id="124641"/>
<dbReference type="InterPro" id="IPR005645">
    <property type="entry name" value="FSH-like_dom"/>
</dbReference>
<comment type="catalytic activity">
    <reaction evidence="6">
        <text>a carboxylic ester + H2O = an alcohol + a carboxylate + H(+)</text>
        <dbReference type="Rhea" id="RHEA:21164"/>
        <dbReference type="ChEBI" id="CHEBI:15377"/>
        <dbReference type="ChEBI" id="CHEBI:15378"/>
        <dbReference type="ChEBI" id="CHEBI:29067"/>
        <dbReference type="ChEBI" id="CHEBI:30879"/>
        <dbReference type="ChEBI" id="CHEBI:33308"/>
        <dbReference type="EC" id="3.1.1.1"/>
    </reaction>
</comment>
<dbReference type="InterPro" id="IPR029058">
    <property type="entry name" value="AB_hydrolase_fold"/>
</dbReference>
<dbReference type="EMBL" id="AFYH01182829">
    <property type="status" value="NOT_ANNOTATED_CDS"/>
    <property type="molecule type" value="Genomic_DNA"/>
</dbReference>
<dbReference type="Bgee" id="ENSLACG00000009412">
    <property type="expression patterns" value="Expressed in pelvic fin and 2 other cell types or tissues"/>
</dbReference>
<evidence type="ECO:0000256" key="4">
    <source>
        <dbReference type="ARBA" id="ARBA00022801"/>
    </source>
</evidence>
<evidence type="ECO:0000256" key="3">
    <source>
        <dbReference type="ARBA" id="ARBA00022487"/>
    </source>
</evidence>
<dbReference type="PANTHER" id="PTHR48070:SF6">
    <property type="entry name" value="ESTERASE OVCA2"/>
    <property type="match status" value="1"/>
</dbReference>
<evidence type="ECO:0000256" key="8">
    <source>
        <dbReference type="ARBA" id="ARBA00093679"/>
    </source>
</evidence>
<proteinExistence type="inferred from homology"/>
<keyword evidence="4" id="KW-0378">Hydrolase</keyword>
<dbReference type="OMA" id="EEPRGWW"/>
<dbReference type="eggNOG" id="KOG2551">
    <property type="taxonomic scope" value="Eukaryota"/>
</dbReference>
<evidence type="ECO:0000259" key="9">
    <source>
        <dbReference type="Pfam" id="PF03959"/>
    </source>
</evidence>
<dbReference type="STRING" id="7897.ENSLACP00000010685"/>
<dbReference type="SUPFAM" id="SSF53474">
    <property type="entry name" value="alpha/beta-Hydrolases"/>
    <property type="match status" value="1"/>
</dbReference>
<dbReference type="InterPro" id="IPR050593">
    <property type="entry name" value="LovG"/>
</dbReference>
<comment type="similarity">
    <text evidence="1">Belongs to the LovG family.</text>
</comment>
<accession>H3AM14</accession>
<dbReference type="OrthoDB" id="414698at2759"/>
<comment type="function">
    <text evidence="7">Exhibits ester hydrolase activity with a strong preference for long-chain alkyl ester substrates and high selectivity against a variety of short, branched, and substituted esters. Is able to hydrolyze ester bonds within a wide range of p-nitrophenyl derivatives (C2-C14) in vitro, with a strong preference toward substrates of &gt;8 carbons.</text>
</comment>
<dbReference type="Pfam" id="PF03959">
    <property type="entry name" value="FSH1"/>
    <property type="match status" value="1"/>
</dbReference>
<dbReference type="Gene3D" id="3.40.50.1820">
    <property type="entry name" value="alpha/beta hydrolase"/>
    <property type="match status" value="1"/>
</dbReference>
<dbReference type="PANTHER" id="PTHR48070">
    <property type="entry name" value="ESTERASE OVCA2"/>
    <property type="match status" value="1"/>
</dbReference>
<dbReference type="GO" id="GO:0005737">
    <property type="term" value="C:cytoplasm"/>
    <property type="evidence" value="ECO:0007669"/>
    <property type="project" value="TreeGrafter"/>
</dbReference>
<dbReference type="InParanoid" id="H3AM14"/>
<dbReference type="GO" id="GO:0106435">
    <property type="term" value="F:carboxylesterase activity"/>
    <property type="evidence" value="ECO:0007669"/>
    <property type="project" value="UniProtKB-EC"/>
</dbReference>
<dbReference type="Ensembl" id="ENSLACT00000010764.1">
    <property type="protein sequence ID" value="ENSLACP00000010685.1"/>
    <property type="gene ID" value="ENSLACG00000009412.2"/>
</dbReference>
<protein>
    <recommendedName>
        <fullName evidence="2">Esterase OVCA2</fullName>
        <ecNumber evidence="5">3.1.1.1</ecNumber>
    </recommendedName>
    <alternativeName>
        <fullName evidence="8">OVCA2 serine hydrolase domain-containing protein</fullName>
    </alternativeName>
</protein>
<feature type="domain" description="Serine hydrolase" evidence="9">
    <location>
        <begin position="37"/>
        <end position="251"/>
    </location>
</feature>